<organism evidence="2 3">
    <name type="scientific">Ancylostoma ceylanicum</name>
    <dbReference type="NCBI Taxonomy" id="53326"/>
    <lineage>
        <taxon>Eukaryota</taxon>
        <taxon>Metazoa</taxon>
        <taxon>Ecdysozoa</taxon>
        <taxon>Nematoda</taxon>
        <taxon>Chromadorea</taxon>
        <taxon>Rhabditida</taxon>
        <taxon>Rhabditina</taxon>
        <taxon>Rhabditomorpha</taxon>
        <taxon>Strongyloidea</taxon>
        <taxon>Ancylostomatidae</taxon>
        <taxon>Ancylostomatinae</taxon>
        <taxon>Ancylostoma</taxon>
    </lineage>
</organism>
<evidence type="ECO:0000313" key="2">
    <source>
        <dbReference type="EMBL" id="EYC30752.1"/>
    </source>
</evidence>
<dbReference type="AlphaFoldDB" id="A0A016VUM9"/>
<comment type="caution">
    <text evidence="2">The sequence shown here is derived from an EMBL/GenBank/DDBJ whole genome shotgun (WGS) entry which is preliminary data.</text>
</comment>
<proteinExistence type="predicted"/>
<accession>A0A016VUM9</accession>
<evidence type="ECO:0000313" key="3">
    <source>
        <dbReference type="Proteomes" id="UP000024635"/>
    </source>
</evidence>
<sequence length="92" mass="10117">MSTHDLCFKKSQIKGNAPVNSTCRIVTISIKSHAIIERLLYAPPCDVAHRVFSTAVKVASDASRLQLPPQKKSHESRGLIGQAHPEEMPVRS</sequence>
<gene>
    <name evidence="2" type="primary">Acey_s0004.g1748</name>
    <name evidence="2" type="ORF">Y032_0004g1748</name>
</gene>
<protein>
    <submittedName>
        <fullName evidence="2">Uncharacterized protein</fullName>
    </submittedName>
</protein>
<feature type="region of interest" description="Disordered" evidence="1">
    <location>
        <begin position="63"/>
        <end position="92"/>
    </location>
</feature>
<evidence type="ECO:0000256" key="1">
    <source>
        <dbReference type="SAM" id="MobiDB-lite"/>
    </source>
</evidence>
<reference evidence="3" key="1">
    <citation type="journal article" date="2015" name="Nat. Genet.">
        <title>The genome and transcriptome of the zoonotic hookworm Ancylostoma ceylanicum identify infection-specific gene families.</title>
        <authorList>
            <person name="Schwarz E.M."/>
            <person name="Hu Y."/>
            <person name="Antoshechkin I."/>
            <person name="Miller M.M."/>
            <person name="Sternberg P.W."/>
            <person name="Aroian R.V."/>
        </authorList>
    </citation>
    <scope>NUCLEOTIDE SEQUENCE</scope>
    <source>
        <strain evidence="3">HY135</strain>
    </source>
</reference>
<keyword evidence="3" id="KW-1185">Reference proteome</keyword>
<name>A0A016VUM9_9BILA</name>
<dbReference type="EMBL" id="JARK01001340">
    <property type="protein sequence ID" value="EYC30752.1"/>
    <property type="molecule type" value="Genomic_DNA"/>
</dbReference>
<dbReference type="Proteomes" id="UP000024635">
    <property type="component" value="Unassembled WGS sequence"/>
</dbReference>